<dbReference type="Proteomes" id="UP001349262">
    <property type="component" value="Unassembled WGS sequence"/>
</dbReference>
<protein>
    <submittedName>
        <fullName evidence="3">Ubiquinone-binding protein</fullName>
    </submittedName>
</protein>
<keyword evidence="3" id="KW-0830">Ubiquinone</keyword>
<dbReference type="InterPro" id="IPR005031">
    <property type="entry name" value="COQ10_START"/>
</dbReference>
<feature type="domain" description="Coenzyme Q-binding protein COQ10 START" evidence="2">
    <location>
        <begin position="11"/>
        <end position="141"/>
    </location>
</feature>
<dbReference type="EMBL" id="MLBY01000005">
    <property type="protein sequence ID" value="MEE7458851.1"/>
    <property type="molecule type" value="Genomic_DNA"/>
</dbReference>
<evidence type="ECO:0000259" key="2">
    <source>
        <dbReference type="Pfam" id="PF03364"/>
    </source>
</evidence>
<organism evidence="3 4">
    <name type="scientific">Methylobacterium radiotolerans</name>
    <dbReference type="NCBI Taxonomy" id="31998"/>
    <lineage>
        <taxon>Bacteria</taxon>
        <taxon>Pseudomonadati</taxon>
        <taxon>Pseudomonadota</taxon>
        <taxon>Alphaproteobacteria</taxon>
        <taxon>Hyphomicrobiales</taxon>
        <taxon>Methylobacteriaceae</taxon>
        <taxon>Methylobacterium</taxon>
    </lineage>
</organism>
<evidence type="ECO:0000313" key="4">
    <source>
        <dbReference type="Proteomes" id="UP001349262"/>
    </source>
</evidence>
<dbReference type="InterPro" id="IPR023393">
    <property type="entry name" value="START-like_dom_sf"/>
</dbReference>
<keyword evidence="4" id="KW-1185">Reference proteome</keyword>
<dbReference type="Pfam" id="PF03364">
    <property type="entry name" value="Polyketide_cyc"/>
    <property type="match status" value="1"/>
</dbReference>
<dbReference type="PANTHER" id="PTHR12901:SF10">
    <property type="entry name" value="COENZYME Q-BINDING PROTEIN COQ10, MITOCHONDRIAL"/>
    <property type="match status" value="1"/>
</dbReference>
<dbReference type="CDD" id="cd07813">
    <property type="entry name" value="COQ10p_like"/>
    <property type="match status" value="1"/>
</dbReference>
<comment type="caution">
    <text evidence="3">The sequence shown here is derived from an EMBL/GenBank/DDBJ whole genome shotgun (WGS) entry which is preliminary data.</text>
</comment>
<dbReference type="SUPFAM" id="SSF55961">
    <property type="entry name" value="Bet v1-like"/>
    <property type="match status" value="1"/>
</dbReference>
<accession>A0ABU7TE67</accession>
<dbReference type="InterPro" id="IPR044996">
    <property type="entry name" value="COQ10-like"/>
</dbReference>
<sequence>MPSFRITRTVRHTATQMYDLVADIERYPEFLPLCESLRVLRDAEGPNGTTIRVAEMGVGYKAIRERFTTRVTLDPQNRKITAEYIDGPFRHLENRWSFREAANGGCEVDFFITYEFKSRTLGLLMGSMFDRAFRKFTDAFEGRATAIYGAPA</sequence>
<dbReference type="PANTHER" id="PTHR12901">
    <property type="entry name" value="SPERM PROTEIN HOMOLOG"/>
    <property type="match status" value="1"/>
</dbReference>
<proteinExistence type="inferred from homology"/>
<comment type="similarity">
    <text evidence="1">Belongs to the ribosome association toxin RatA family.</text>
</comment>
<reference evidence="3 4" key="1">
    <citation type="journal article" date="2012" name="Genet. Mol. Biol.">
        <title>Analysis of 16S rRNA and mxaF genes revealing insights into Methylobacterium niche-specific plant association.</title>
        <authorList>
            <person name="Dourado M.N."/>
            <person name="Andreote F.D."/>
            <person name="Dini-Andreote F."/>
            <person name="Conti R."/>
            <person name="Araujo J.M."/>
            <person name="Araujo W.L."/>
        </authorList>
    </citation>
    <scope>NUCLEOTIDE SEQUENCE [LARGE SCALE GENOMIC DNA]</scope>
    <source>
        <strain evidence="3 4">SR1.6/4</strain>
    </source>
</reference>
<evidence type="ECO:0000256" key="1">
    <source>
        <dbReference type="ARBA" id="ARBA00008918"/>
    </source>
</evidence>
<gene>
    <name evidence="3" type="ORF">MRSR164_19325</name>
</gene>
<name>A0ABU7TE67_9HYPH</name>
<dbReference type="Gene3D" id="3.30.530.20">
    <property type="match status" value="1"/>
</dbReference>
<evidence type="ECO:0000313" key="3">
    <source>
        <dbReference type="EMBL" id="MEE7458851.1"/>
    </source>
</evidence>